<evidence type="ECO:0000313" key="3">
    <source>
        <dbReference type="Proteomes" id="UP000235388"/>
    </source>
</evidence>
<proteinExistence type="predicted"/>
<dbReference type="EMBL" id="PGCJ01000990">
    <property type="protein sequence ID" value="PLW12206.1"/>
    <property type="molecule type" value="Genomic_DNA"/>
</dbReference>
<dbReference type="AlphaFoldDB" id="A0A2N5SG44"/>
<name>A0A2N5SG44_9BASI</name>
<protein>
    <submittedName>
        <fullName evidence="2">Uncharacterized protein</fullName>
    </submittedName>
</protein>
<gene>
    <name evidence="2" type="ORF">PCANC_17010</name>
</gene>
<comment type="caution">
    <text evidence="2">The sequence shown here is derived from an EMBL/GenBank/DDBJ whole genome shotgun (WGS) entry which is preliminary data.</text>
</comment>
<feature type="region of interest" description="Disordered" evidence="1">
    <location>
        <begin position="93"/>
        <end position="116"/>
    </location>
</feature>
<reference evidence="2 3" key="1">
    <citation type="submission" date="2017-11" db="EMBL/GenBank/DDBJ databases">
        <title>De novo assembly and phasing of dikaryotic genomes from two isolates of Puccinia coronata f. sp. avenae, the causal agent of oat crown rust.</title>
        <authorList>
            <person name="Miller M.E."/>
            <person name="Zhang Y."/>
            <person name="Omidvar V."/>
            <person name="Sperschneider J."/>
            <person name="Schwessinger B."/>
            <person name="Raley C."/>
            <person name="Palmer J.M."/>
            <person name="Garnica D."/>
            <person name="Upadhyaya N."/>
            <person name="Rathjen J."/>
            <person name="Taylor J.M."/>
            <person name="Park R.F."/>
            <person name="Dodds P.N."/>
            <person name="Hirsch C.D."/>
            <person name="Kianian S.F."/>
            <person name="Figueroa M."/>
        </authorList>
    </citation>
    <scope>NUCLEOTIDE SEQUENCE [LARGE SCALE GENOMIC DNA]</scope>
    <source>
        <strain evidence="2">12NC29</strain>
    </source>
</reference>
<accession>A0A2N5SG44</accession>
<feature type="compositionally biased region" description="Basic and acidic residues" evidence="1">
    <location>
        <begin position="93"/>
        <end position="105"/>
    </location>
</feature>
<dbReference type="Proteomes" id="UP000235388">
    <property type="component" value="Unassembled WGS sequence"/>
</dbReference>
<organism evidence="2 3">
    <name type="scientific">Puccinia coronata f. sp. avenae</name>
    <dbReference type="NCBI Taxonomy" id="200324"/>
    <lineage>
        <taxon>Eukaryota</taxon>
        <taxon>Fungi</taxon>
        <taxon>Dikarya</taxon>
        <taxon>Basidiomycota</taxon>
        <taxon>Pucciniomycotina</taxon>
        <taxon>Pucciniomycetes</taxon>
        <taxon>Pucciniales</taxon>
        <taxon>Pucciniaceae</taxon>
        <taxon>Puccinia</taxon>
    </lineage>
</organism>
<evidence type="ECO:0000313" key="2">
    <source>
        <dbReference type="EMBL" id="PLW12206.1"/>
    </source>
</evidence>
<keyword evidence="3" id="KW-1185">Reference proteome</keyword>
<sequence length="116" mass="12494">MNRGTCHGFGGGGDMCPHFHKLALAFFLPGDLGALDSGHIKRDDCGVQLGSGPAQEKGVPIRTLPCQSQHETDLLMSSMYNFRLLLISRKDAVGGRKAQDFRQVETKPPNPSSPAC</sequence>
<evidence type="ECO:0000256" key="1">
    <source>
        <dbReference type="SAM" id="MobiDB-lite"/>
    </source>
</evidence>